<accession>A0A0T5P048</accession>
<sequence length="47" mass="5547">MTNKIALFLALLIIAGLGWDYYYNDMAASFFLARKTVDLIEWLAFWR</sequence>
<reference evidence="1 2" key="1">
    <citation type="submission" date="2015-04" db="EMBL/GenBank/DDBJ databases">
        <title>The draft genome sequence of Roseovarius sp.R12b.</title>
        <authorList>
            <person name="Li G."/>
            <person name="Lai Q."/>
            <person name="Shao Z."/>
            <person name="Yan P."/>
        </authorList>
    </citation>
    <scope>NUCLEOTIDE SEQUENCE [LARGE SCALE GENOMIC DNA]</scope>
    <source>
        <strain evidence="1 2">R12B</strain>
    </source>
</reference>
<protein>
    <submittedName>
        <fullName evidence="1">Glyceraldehyde-3-phosphate dehydrogenase</fullName>
    </submittedName>
</protein>
<keyword evidence="2" id="KW-1185">Reference proteome</keyword>
<evidence type="ECO:0000313" key="1">
    <source>
        <dbReference type="EMBL" id="KRS14506.1"/>
    </source>
</evidence>
<dbReference type="Proteomes" id="UP000051295">
    <property type="component" value="Unassembled WGS sequence"/>
</dbReference>
<dbReference type="RefSeq" id="WP_057789719.1">
    <property type="nucleotide sequence ID" value="NZ_LAXJ01000002.1"/>
</dbReference>
<dbReference type="PATRIC" id="fig|1641875.4.peg.1482"/>
<dbReference type="EMBL" id="LAXJ01000002">
    <property type="protein sequence ID" value="KRS14506.1"/>
    <property type="molecule type" value="Genomic_DNA"/>
</dbReference>
<dbReference type="STRING" id="1641875.XM53_01960"/>
<proteinExistence type="predicted"/>
<comment type="caution">
    <text evidence="1">The sequence shown here is derived from an EMBL/GenBank/DDBJ whole genome shotgun (WGS) entry which is preliminary data.</text>
</comment>
<organism evidence="1 2">
    <name type="scientific">Roseovarius atlanticus</name>
    <dbReference type="NCBI Taxonomy" id="1641875"/>
    <lineage>
        <taxon>Bacteria</taxon>
        <taxon>Pseudomonadati</taxon>
        <taxon>Pseudomonadota</taxon>
        <taxon>Alphaproteobacteria</taxon>
        <taxon>Rhodobacterales</taxon>
        <taxon>Roseobacteraceae</taxon>
        <taxon>Roseovarius</taxon>
    </lineage>
</organism>
<gene>
    <name evidence="1" type="ORF">XM53_01960</name>
</gene>
<evidence type="ECO:0000313" key="2">
    <source>
        <dbReference type="Proteomes" id="UP000051295"/>
    </source>
</evidence>
<dbReference type="AlphaFoldDB" id="A0A0T5P048"/>
<name>A0A0T5P048_9RHOB</name>